<keyword evidence="1" id="KW-0812">Transmembrane</keyword>
<dbReference type="PANTHER" id="PTHR37019:SF1">
    <property type="entry name" value="EXPERA DOMAIN-CONTAINING PROTEIN"/>
    <property type="match status" value="1"/>
</dbReference>
<reference evidence="3" key="1">
    <citation type="submission" date="2023-03" db="EMBL/GenBank/DDBJ databases">
        <title>Massive genome expansion in bonnet fungi (Mycena s.s.) driven by repeated elements and novel gene families across ecological guilds.</title>
        <authorList>
            <consortium name="Lawrence Berkeley National Laboratory"/>
            <person name="Harder C.B."/>
            <person name="Miyauchi S."/>
            <person name="Viragh M."/>
            <person name="Kuo A."/>
            <person name="Thoen E."/>
            <person name="Andreopoulos B."/>
            <person name="Lu D."/>
            <person name="Skrede I."/>
            <person name="Drula E."/>
            <person name="Henrissat B."/>
            <person name="Morin E."/>
            <person name="Kohler A."/>
            <person name="Barry K."/>
            <person name="LaButti K."/>
            <person name="Morin E."/>
            <person name="Salamov A."/>
            <person name="Lipzen A."/>
            <person name="Mereny Z."/>
            <person name="Hegedus B."/>
            <person name="Baldrian P."/>
            <person name="Stursova M."/>
            <person name="Weitz H."/>
            <person name="Taylor A."/>
            <person name="Grigoriev I.V."/>
            <person name="Nagy L.G."/>
            <person name="Martin F."/>
            <person name="Kauserud H."/>
        </authorList>
    </citation>
    <scope>NUCLEOTIDE SEQUENCE</scope>
    <source>
        <strain evidence="3">CBHHK200</strain>
    </source>
</reference>
<dbReference type="PANTHER" id="PTHR37019">
    <property type="entry name" value="CHROMOSOME 1, WHOLE GENOME SHOTGUN SEQUENCE"/>
    <property type="match status" value="1"/>
</dbReference>
<feature type="transmembrane region" description="Helical" evidence="1">
    <location>
        <begin position="12"/>
        <end position="31"/>
    </location>
</feature>
<gene>
    <name evidence="3" type="ORF">C8F04DRAFT_1041054</name>
</gene>
<dbReference type="EMBL" id="JARJCM010000078">
    <property type="protein sequence ID" value="KAJ7031859.1"/>
    <property type="molecule type" value="Genomic_DNA"/>
</dbReference>
<keyword evidence="4" id="KW-1185">Reference proteome</keyword>
<comment type="caution">
    <text evidence="3">The sequence shown here is derived from an EMBL/GenBank/DDBJ whole genome shotgun (WGS) entry which is preliminary data.</text>
</comment>
<keyword evidence="1" id="KW-1133">Transmembrane helix</keyword>
<dbReference type="InterPro" id="IPR056121">
    <property type="entry name" value="DUF7704"/>
</dbReference>
<feature type="transmembrane region" description="Helical" evidence="1">
    <location>
        <begin position="90"/>
        <end position="110"/>
    </location>
</feature>
<organism evidence="3 4">
    <name type="scientific">Mycena alexandri</name>
    <dbReference type="NCBI Taxonomy" id="1745969"/>
    <lineage>
        <taxon>Eukaryota</taxon>
        <taxon>Fungi</taxon>
        <taxon>Dikarya</taxon>
        <taxon>Basidiomycota</taxon>
        <taxon>Agaricomycotina</taxon>
        <taxon>Agaricomycetes</taxon>
        <taxon>Agaricomycetidae</taxon>
        <taxon>Agaricales</taxon>
        <taxon>Marasmiineae</taxon>
        <taxon>Mycenaceae</taxon>
        <taxon>Mycena</taxon>
    </lineage>
</organism>
<feature type="domain" description="DUF7704" evidence="2">
    <location>
        <begin position="4"/>
        <end position="145"/>
    </location>
</feature>
<keyword evidence="1" id="KW-0472">Membrane</keyword>
<feature type="transmembrane region" description="Helical" evidence="1">
    <location>
        <begin position="122"/>
        <end position="146"/>
    </location>
</feature>
<evidence type="ECO:0000256" key="1">
    <source>
        <dbReference type="SAM" id="Phobius"/>
    </source>
</evidence>
<accession>A0AAD6SQG9</accession>
<dbReference type="AlphaFoldDB" id="A0AAD6SQG9"/>
<protein>
    <recommendedName>
        <fullName evidence="2">DUF7704 domain-containing protein</fullName>
    </recommendedName>
</protein>
<evidence type="ECO:0000259" key="2">
    <source>
        <dbReference type="Pfam" id="PF24803"/>
    </source>
</evidence>
<proteinExistence type="predicted"/>
<sequence>MSESNIPFIYKLFFLYIEPISALAGAYYAAFRPNSYLNDLSLPGGMLEPPTLTTQGNMVLLQLANLYLLFALNEHLVLSSTNSLKTWRRLLFVLLVADFGHLYSMAPLGLDVFWRVGDWNAMVWGSVGFVYAGASMRMSFLAGLGLQENGVRSKTE</sequence>
<feature type="transmembrane region" description="Helical" evidence="1">
    <location>
        <begin position="59"/>
        <end position="78"/>
    </location>
</feature>
<dbReference type="Proteomes" id="UP001218188">
    <property type="component" value="Unassembled WGS sequence"/>
</dbReference>
<dbReference type="Pfam" id="PF24803">
    <property type="entry name" value="DUF7704"/>
    <property type="match status" value="1"/>
</dbReference>
<evidence type="ECO:0000313" key="4">
    <source>
        <dbReference type="Proteomes" id="UP001218188"/>
    </source>
</evidence>
<evidence type="ECO:0000313" key="3">
    <source>
        <dbReference type="EMBL" id="KAJ7031859.1"/>
    </source>
</evidence>
<name>A0AAD6SQG9_9AGAR</name>